<name>A0AAV9KXT5_9SOLN</name>
<dbReference type="AlphaFoldDB" id="A0AAV9KXT5"/>
<evidence type="ECO:0000313" key="1">
    <source>
        <dbReference type="EMBL" id="KAK4718256.1"/>
    </source>
</evidence>
<dbReference type="Proteomes" id="UP001311915">
    <property type="component" value="Unassembled WGS sequence"/>
</dbReference>
<evidence type="ECO:0000313" key="2">
    <source>
        <dbReference type="Proteomes" id="UP001311915"/>
    </source>
</evidence>
<protein>
    <submittedName>
        <fullName evidence="1">Uncharacterized protein</fullName>
    </submittedName>
</protein>
<accession>A0AAV9KXT5</accession>
<gene>
    <name evidence="1" type="ORF">R3W88_016594</name>
</gene>
<keyword evidence="2" id="KW-1185">Reference proteome</keyword>
<reference evidence="1 2" key="1">
    <citation type="submission" date="2023-10" db="EMBL/GenBank/DDBJ databases">
        <title>Genome-Wide Identification Analysis in wild type Solanum Pinnatisectum Reveals Some Genes Defensing Phytophthora Infestans.</title>
        <authorList>
            <person name="Sun C."/>
        </authorList>
    </citation>
    <scope>NUCLEOTIDE SEQUENCE [LARGE SCALE GENOMIC DNA]</scope>
    <source>
        <strain evidence="1">LQN</strain>
        <tissue evidence="1">Leaf</tissue>
    </source>
</reference>
<comment type="caution">
    <text evidence="1">The sequence shown here is derived from an EMBL/GenBank/DDBJ whole genome shotgun (WGS) entry which is preliminary data.</text>
</comment>
<proteinExistence type="predicted"/>
<sequence length="133" mass="15354">MLLLMKLLPRVGELARIFLQKMTQNEIVEILNHLRKIKSGEVKLTRKAKSIVKMVQRVLDGISDECKTNLTLKRLEPHLLELFEGNTSLSYNYELNGFDLSKYMDCLGKNLNDVQMIFLEIYGSPIEEKLAIL</sequence>
<organism evidence="1 2">
    <name type="scientific">Solanum pinnatisectum</name>
    <name type="common">tansyleaf nightshade</name>
    <dbReference type="NCBI Taxonomy" id="50273"/>
    <lineage>
        <taxon>Eukaryota</taxon>
        <taxon>Viridiplantae</taxon>
        <taxon>Streptophyta</taxon>
        <taxon>Embryophyta</taxon>
        <taxon>Tracheophyta</taxon>
        <taxon>Spermatophyta</taxon>
        <taxon>Magnoliopsida</taxon>
        <taxon>eudicotyledons</taxon>
        <taxon>Gunneridae</taxon>
        <taxon>Pentapetalae</taxon>
        <taxon>asterids</taxon>
        <taxon>lamiids</taxon>
        <taxon>Solanales</taxon>
        <taxon>Solanaceae</taxon>
        <taxon>Solanoideae</taxon>
        <taxon>Solaneae</taxon>
        <taxon>Solanum</taxon>
    </lineage>
</organism>
<dbReference type="EMBL" id="JAWPEI010000008">
    <property type="protein sequence ID" value="KAK4718256.1"/>
    <property type="molecule type" value="Genomic_DNA"/>
</dbReference>